<dbReference type="Pfam" id="PF11566">
    <property type="entry name" value="PI31_Prot_N"/>
    <property type="match status" value="1"/>
</dbReference>
<keyword evidence="3" id="KW-0472">Membrane</keyword>
<feature type="domain" description="PI31 proteasome regulator N-terminal" evidence="4">
    <location>
        <begin position="15"/>
        <end position="116"/>
    </location>
</feature>
<keyword evidence="2" id="KW-0647">Proteasome</keyword>
<reference evidence="5 6" key="1">
    <citation type="journal article" date="2024" name="G3 (Bethesda)">
        <title>Genome assembly of Hibiscus sabdariffa L. provides insights into metabolisms of medicinal natural products.</title>
        <authorList>
            <person name="Kim T."/>
        </authorList>
    </citation>
    <scope>NUCLEOTIDE SEQUENCE [LARGE SCALE GENOMIC DNA]</scope>
    <source>
        <strain evidence="5">TK-2024</strain>
        <tissue evidence="5">Old leaves</tissue>
    </source>
</reference>
<dbReference type="PANTHER" id="PTHR13266">
    <property type="entry name" value="PROTEASOME INHIBITOR"/>
    <property type="match status" value="1"/>
</dbReference>
<sequence>MSNKRAVIAVIREARPSFRNDHNKVVFAVHATFLSAGFVLITTGPAALGNGVFSSTSTNEVGIDNWNQFEDHYAFVYSNPKKGLKKVLVKCLVMDRKLLVETLGEDTSQPIHLEIEYFSSLPLF</sequence>
<feature type="transmembrane region" description="Helical" evidence="3">
    <location>
        <begin position="25"/>
        <end position="48"/>
    </location>
</feature>
<protein>
    <recommendedName>
        <fullName evidence="4">PI31 proteasome regulator N-terminal domain-containing protein</fullName>
    </recommendedName>
</protein>
<evidence type="ECO:0000313" key="5">
    <source>
        <dbReference type="EMBL" id="KAK9029014.1"/>
    </source>
</evidence>
<evidence type="ECO:0000256" key="2">
    <source>
        <dbReference type="ARBA" id="ARBA00022942"/>
    </source>
</evidence>
<comment type="caution">
    <text evidence="5">The sequence shown here is derived from an EMBL/GenBank/DDBJ whole genome shotgun (WGS) entry which is preliminary data.</text>
</comment>
<evidence type="ECO:0000259" key="4">
    <source>
        <dbReference type="Pfam" id="PF11566"/>
    </source>
</evidence>
<dbReference type="InterPro" id="IPR045128">
    <property type="entry name" value="PI31-like"/>
</dbReference>
<organism evidence="5 6">
    <name type="scientific">Hibiscus sabdariffa</name>
    <name type="common">roselle</name>
    <dbReference type="NCBI Taxonomy" id="183260"/>
    <lineage>
        <taxon>Eukaryota</taxon>
        <taxon>Viridiplantae</taxon>
        <taxon>Streptophyta</taxon>
        <taxon>Embryophyta</taxon>
        <taxon>Tracheophyta</taxon>
        <taxon>Spermatophyta</taxon>
        <taxon>Magnoliopsida</taxon>
        <taxon>eudicotyledons</taxon>
        <taxon>Gunneridae</taxon>
        <taxon>Pentapetalae</taxon>
        <taxon>rosids</taxon>
        <taxon>malvids</taxon>
        <taxon>Malvales</taxon>
        <taxon>Malvaceae</taxon>
        <taxon>Malvoideae</taxon>
        <taxon>Hibiscus</taxon>
    </lineage>
</organism>
<proteinExistence type="inferred from homology"/>
<accession>A0ABR2SVJ4</accession>
<evidence type="ECO:0000256" key="1">
    <source>
        <dbReference type="ARBA" id="ARBA00006405"/>
    </source>
</evidence>
<dbReference type="InterPro" id="IPR021625">
    <property type="entry name" value="PI31_Prot_N"/>
</dbReference>
<dbReference type="Gene3D" id="3.40.1000.30">
    <property type="match status" value="1"/>
</dbReference>
<dbReference type="Proteomes" id="UP001396334">
    <property type="component" value="Unassembled WGS sequence"/>
</dbReference>
<keyword evidence="3" id="KW-1133">Transmembrane helix</keyword>
<evidence type="ECO:0000313" key="6">
    <source>
        <dbReference type="Proteomes" id="UP001396334"/>
    </source>
</evidence>
<keyword evidence="6" id="KW-1185">Reference proteome</keyword>
<name>A0ABR2SVJ4_9ROSI</name>
<keyword evidence="3" id="KW-0812">Transmembrane</keyword>
<dbReference type="PANTHER" id="PTHR13266:SF1">
    <property type="entry name" value="PROTEASOME INHIBITOR PI31 SUBUNIT"/>
    <property type="match status" value="1"/>
</dbReference>
<gene>
    <name evidence="5" type="ORF">V6N11_026143</name>
</gene>
<evidence type="ECO:0000256" key="3">
    <source>
        <dbReference type="SAM" id="Phobius"/>
    </source>
</evidence>
<comment type="similarity">
    <text evidence="1">Belongs to the proteasome inhibitor PI31 family.</text>
</comment>
<dbReference type="EMBL" id="JBBPBN010000011">
    <property type="protein sequence ID" value="KAK9029014.1"/>
    <property type="molecule type" value="Genomic_DNA"/>
</dbReference>